<dbReference type="AlphaFoldDB" id="S8BIR6"/>
<keyword evidence="3" id="KW-1185">Reference proteome</keyword>
<dbReference type="OMA" id="LMSDVYD"/>
<comment type="caution">
    <text evidence="2">The sequence shown here is derived from an EMBL/GenBank/DDBJ whole genome shotgun (WGS) entry which is preliminary data.</text>
</comment>
<sequence>MTSQQRRRFSLHQRSDKVTVGSFGVDVPAKTDSAAFPWDDEVDLEDRLSDVEYPNPGPERAAKRRRIEAYSREYLCGKPLELITASLRGPFKKSPWGKYAEVTGTVLELKASERKAEILRTERESKTQRTLRIKPNFPLVERHPNRISVTWTATKQFHSGIKPAEDISIVDSQQTIEPITSPVASFSKRKGNSETPRPERPVNDITLAGAAQAKESHKKRDQSKDPGPQMALETSPAQSNTRKTERSLVVEETMILDEVPTESETNRPKQILGEQPSARNKTTVLSKRKRKTQQNQDVIHDDHISEQDVQLGERLSTEINNTISETTVTTNETSVGFDLNMLDQITSELKADDTAGFFQNKGKSQGKRGFSPATTLKKSLPKVNTKKSTNDPPPLSPTDAILRNAIKPLSAPHKRGELSNGPSLKEIIAKTNGIPKLNKRLKKPKPTEPTASAKDFSSTETMVGTEQIDATVSALIEVDKPSALLSETEKQPTSVLVSDETTLGILEHVNTLSESVDGAQQEAMAPEPSAPEQQAPMRLSQMPTPLPPSPLHFFDAAKQTTPNIPETVIEEATEKPVLTEIAPKENVQTFHPGPRRAKRTAPKPRPARPADSQPSSNEELKAVITARKIATPISRLNQKIAEYSPISPMTTRPISPIPESQPTSDSQKTSIRRQEQLKEEQQKGSSQLSSPPPSSPAVEGTIASMRDEVEEPVVQVPASSKDLAHVEPANAPDPEPTGSGAPLSPPQEFHEESTIEMSSGHYRKIEESLLNAGGVAIPLAVNEAALSHISASHPDGPMYTPPIPTGESSVDGGQSLARVQPEEPQEKEKRAQELVEEMPIPTAETADDDSTDSEDLDQPPRRHPKPAVQIPETPGADTQASRVSVPDSFKKAIAAPIQYNYQTPGAPLPPLFVPSSIGGITAANHDTVTITSPVEVRATTPPPTNGDRTPGGNIEFTGFQYPTTPQRPNQSGSMNDTGDISVHEPTTIISPFTFTQFLSKPTESQYEVSRIGKGNGGEDHSQEERPSSYDLENVLGGVEDYLMSDVYDVDEEAKRLSENRSFGDVVERSAQGTDAGLYKETAIRNLGRS</sequence>
<accession>S8BIR6</accession>
<protein>
    <submittedName>
        <fullName evidence="2">Uncharacterized protein</fullName>
    </submittedName>
</protein>
<feature type="region of interest" description="Disordered" evidence="1">
    <location>
        <begin position="515"/>
        <end position="536"/>
    </location>
</feature>
<reference evidence="3" key="2">
    <citation type="submission" date="2013-04" db="EMBL/GenBank/DDBJ databases">
        <title>Genomic mechanisms accounting for the adaptation to parasitism in nematode-trapping fungi.</title>
        <authorList>
            <person name="Ahren D.G."/>
        </authorList>
    </citation>
    <scope>NUCLEOTIDE SEQUENCE [LARGE SCALE GENOMIC DNA]</scope>
    <source>
        <strain evidence="3">CBS 200.50</strain>
    </source>
</reference>
<name>S8BIR6_DACHA</name>
<feature type="compositionally biased region" description="Basic and acidic residues" evidence="1">
    <location>
        <begin position="672"/>
        <end position="682"/>
    </location>
</feature>
<feature type="compositionally biased region" description="Basic and acidic residues" evidence="1">
    <location>
        <begin position="820"/>
        <end position="833"/>
    </location>
</feature>
<organism evidence="2 3">
    <name type="scientific">Dactylellina haptotyla (strain CBS 200.50)</name>
    <name type="common">Nematode-trapping fungus</name>
    <name type="synonym">Monacrosporium haptotylum</name>
    <dbReference type="NCBI Taxonomy" id="1284197"/>
    <lineage>
        <taxon>Eukaryota</taxon>
        <taxon>Fungi</taxon>
        <taxon>Dikarya</taxon>
        <taxon>Ascomycota</taxon>
        <taxon>Pezizomycotina</taxon>
        <taxon>Orbiliomycetes</taxon>
        <taxon>Orbiliales</taxon>
        <taxon>Orbiliaceae</taxon>
        <taxon>Dactylellina</taxon>
    </lineage>
</organism>
<feature type="region of interest" description="Disordered" evidence="1">
    <location>
        <begin position="790"/>
        <end position="884"/>
    </location>
</feature>
<proteinExistence type="predicted"/>
<dbReference type="EMBL" id="AQGS01001233">
    <property type="protein sequence ID" value="EPS35157.1"/>
    <property type="molecule type" value="Genomic_DNA"/>
</dbReference>
<evidence type="ECO:0000256" key="1">
    <source>
        <dbReference type="SAM" id="MobiDB-lite"/>
    </source>
</evidence>
<feature type="region of interest" description="Disordered" evidence="1">
    <location>
        <begin position="359"/>
        <end position="398"/>
    </location>
</feature>
<dbReference type="Proteomes" id="UP000015100">
    <property type="component" value="Unassembled WGS sequence"/>
</dbReference>
<gene>
    <name evidence="2" type="ORF">H072_11572</name>
</gene>
<feature type="compositionally biased region" description="Polar residues" evidence="1">
    <location>
        <begin position="647"/>
        <end position="669"/>
    </location>
</feature>
<reference evidence="2 3" key="1">
    <citation type="journal article" date="2013" name="PLoS Genet.">
        <title>Genomic mechanisms accounting for the adaptation to parasitism in nematode-trapping fungi.</title>
        <authorList>
            <person name="Meerupati T."/>
            <person name="Andersson K.M."/>
            <person name="Friman E."/>
            <person name="Kumar D."/>
            <person name="Tunlid A."/>
            <person name="Ahren D."/>
        </authorList>
    </citation>
    <scope>NUCLEOTIDE SEQUENCE [LARGE SCALE GENOMIC DNA]</scope>
    <source>
        <strain evidence="2 3">CBS 200.50</strain>
    </source>
</reference>
<feature type="compositionally biased region" description="Basic and acidic residues" evidence="1">
    <location>
        <begin position="1016"/>
        <end position="1027"/>
    </location>
</feature>
<feature type="region of interest" description="Disordered" evidence="1">
    <location>
        <begin position="1005"/>
        <end position="1028"/>
    </location>
</feature>
<feature type="region of interest" description="Disordered" evidence="1">
    <location>
        <begin position="437"/>
        <end position="462"/>
    </location>
</feature>
<feature type="region of interest" description="Disordered" evidence="1">
    <location>
        <begin position="574"/>
        <end position="760"/>
    </location>
</feature>
<evidence type="ECO:0000313" key="2">
    <source>
        <dbReference type="EMBL" id="EPS35157.1"/>
    </source>
</evidence>
<feature type="region of interest" description="Disordered" evidence="1">
    <location>
        <begin position="180"/>
        <end position="296"/>
    </location>
</feature>
<feature type="compositionally biased region" description="Low complexity" evidence="1">
    <location>
        <begin position="519"/>
        <end position="536"/>
    </location>
</feature>
<evidence type="ECO:0000313" key="3">
    <source>
        <dbReference type="Proteomes" id="UP000015100"/>
    </source>
</evidence>
<dbReference type="OrthoDB" id="5419922at2759"/>
<feature type="compositionally biased region" description="Acidic residues" evidence="1">
    <location>
        <begin position="845"/>
        <end position="857"/>
    </location>
</feature>
<dbReference type="HOGENOM" id="CLU_284830_0_0_1"/>
<feature type="compositionally biased region" description="Basic residues" evidence="1">
    <location>
        <begin position="593"/>
        <end position="606"/>
    </location>
</feature>